<dbReference type="Proteomes" id="UP000499080">
    <property type="component" value="Unassembled WGS sequence"/>
</dbReference>
<dbReference type="AlphaFoldDB" id="A0A4Y2TMI2"/>
<proteinExistence type="predicted"/>
<organism evidence="1 2">
    <name type="scientific">Araneus ventricosus</name>
    <name type="common">Orbweaver spider</name>
    <name type="synonym">Epeira ventricosa</name>
    <dbReference type="NCBI Taxonomy" id="182803"/>
    <lineage>
        <taxon>Eukaryota</taxon>
        <taxon>Metazoa</taxon>
        <taxon>Ecdysozoa</taxon>
        <taxon>Arthropoda</taxon>
        <taxon>Chelicerata</taxon>
        <taxon>Arachnida</taxon>
        <taxon>Araneae</taxon>
        <taxon>Araneomorphae</taxon>
        <taxon>Entelegynae</taxon>
        <taxon>Araneoidea</taxon>
        <taxon>Araneidae</taxon>
        <taxon>Araneus</taxon>
    </lineage>
</organism>
<evidence type="ECO:0000313" key="1">
    <source>
        <dbReference type="EMBL" id="GBO00590.1"/>
    </source>
</evidence>
<sequence length="86" mass="9550">MSPYQYMSIHQTQLETRLVRPGNLFPVINSSMAALAGQTGRKAVCRTVNNGTRVGYRFRRPISMMVHSTVHTLTFLNALALKSAAI</sequence>
<comment type="caution">
    <text evidence="1">The sequence shown here is derived from an EMBL/GenBank/DDBJ whole genome shotgun (WGS) entry which is preliminary data.</text>
</comment>
<reference evidence="1 2" key="1">
    <citation type="journal article" date="2019" name="Sci. Rep.">
        <title>Orb-weaving spider Araneus ventricosus genome elucidates the spidroin gene catalogue.</title>
        <authorList>
            <person name="Kono N."/>
            <person name="Nakamura H."/>
            <person name="Ohtoshi R."/>
            <person name="Moran D.A.P."/>
            <person name="Shinohara A."/>
            <person name="Yoshida Y."/>
            <person name="Fujiwara M."/>
            <person name="Mori M."/>
            <person name="Tomita M."/>
            <person name="Arakawa K."/>
        </authorList>
    </citation>
    <scope>NUCLEOTIDE SEQUENCE [LARGE SCALE GENOMIC DNA]</scope>
</reference>
<name>A0A4Y2TMI2_ARAVE</name>
<keyword evidence="2" id="KW-1185">Reference proteome</keyword>
<dbReference type="EMBL" id="BGPR01029036">
    <property type="protein sequence ID" value="GBO00590.1"/>
    <property type="molecule type" value="Genomic_DNA"/>
</dbReference>
<accession>A0A4Y2TMI2</accession>
<protein>
    <submittedName>
        <fullName evidence="1">Uncharacterized protein</fullName>
    </submittedName>
</protein>
<gene>
    <name evidence="1" type="ORF">AVEN_233558_1</name>
</gene>
<evidence type="ECO:0000313" key="2">
    <source>
        <dbReference type="Proteomes" id="UP000499080"/>
    </source>
</evidence>